<protein>
    <submittedName>
        <fullName evidence="4">Uncharacterized protein</fullName>
    </submittedName>
</protein>
<dbReference type="InterPro" id="IPR036770">
    <property type="entry name" value="Ankyrin_rpt-contain_sf"/>
</dbReference>
<dbReference type="Gene3D" id="1.25.40.20">
    <property type="entry name" value="Ankyrin repeat-containing domain"/>
    <property type="match status" value="1"/>
</dbReference>
<dbReference type="SMART" id="SM00248">
    <property type="entry name" value="ANK"/>
    <property type="match status" value="6"/>
</dbReference>
<dbReference type="SUPFAM" id="SSF48403">
    <property type="entry name" value="Ankyrin repeat"/>
    <property type="match status" value="1"/>
</dbReference>
<keyword evidence="1" id="KW-0677">Repeat</keyword>
<dbReference type="OrthoDB" id="407630at2759"/>
<name>A0A812WAB8_SYMPI</name>
<evidence type="ECO:0000256" key="3">
    <source>
        <dbReference type="PROSITE-ProRule" id="PRU00023"/>
    </source>
</evidence>
<evidence type="ECO:0000313" key="4">
    <source>
        <dbReference type="EMBL" id="CAE7664889.1"/>
    </source>
</evidence>
<comment type="caution">
    <text evidence="4">The sequence shown here is derived from an EMBL/GenBank/DDBJ whole genome shotgun (WGS) entry which is preliminary data.</text>
</comment>
<keyword evidence="5" id="KW-1185">Reference proteome</keyword>
<dbReference type="PANTHER" id="PTHR24173">
    <property type="entry name" value="ANKYRIN REPEAT CONTAINING"/>
    <property type="match status" value="1"/>
</dbReference>
<keyword evidence="2 3" id="KW-0040">ANK repeat</keyword>
<evidence type="ECO:0000256" key="2">
    <source>
        <dbReference type="ARBA" id="ARBA00023043"/>
    </source>
</evidence>
<dbReference type="PANTHER" id="PTHR24173:SF74">
    <property type="entry name" value="ANKYRIN REPEAT DOMAIN-CONTAINING PROTEIN 16"/>
    <property type="match status" value="1"/>
</dbReference>
<gene>
    <name evidence="4" type="ORF">SPIL2461_LOCUS18158</name>
</gene>
<sequence>MDTALARYAASLRASPEAEAICRRSGLELDPEKAFPMYTLTVDRLLAMDEMKSHEEMIEAEGLTIFDESLGRAIFVSHQWLGSTHPDPVHQQLRVLQEALRNILSGAAQVALPIAEEIFFGRRPCPAVTDFESQALYVWYDFLCCPQAASAHAERQLAVQGIPSYVAKCEFFVILCPALEHLDEKKMLSLETWSERGWCRAEKVARELAARSDGYTIVIESARHAKMIFDCQNAQGAPGHGKFTCESDRSKIGRMMVQMVWNKLMYFLEKEDLHGYRLLLNEQMPFFLQGLDVHPVDGLVPGFATDIDPFEDPKGFVVARFLHQNGFRNVLERDSSGWSPLCFAVIGGDSELVQSLLDWRADPNDAITQEKKERSLPRRFSVLSLAALYHSNDALKVLLSAKANVHACDTTLSTALHGAGASNNAGGVRALCNASADPSKRCFPGLTPLQVACACASIDAIQELMATTPSVNLRFCLHFALMFQGGYAKTITHLLQARADVDEQFQLSILQDTAWWLVLKLAGLRHRISPSRLTLLAYHHSGATPLMFSIISGYFEATTVLLAAGARLDLCNSRQQKAVDLAESIQAPTPLIQALQIAEAQDGLSEGKSDSEDIGFTFTF</sequence>
<evidence type="ECO:0000256" key="1">
    <source>
        <dbReference type="ARBA" id="ARBA00022737"/>
    </source>
</evidence>
<dbReference type="Proteomes" id="UP000649617">
    <property type="component" value="Unassembled WGS sequence"/>
</dbReference>
<organism evidence="4 5">
    <name type="scientific">Symbiodinium pilosum</name>
    <name type="common">Dinoflagellate</name>
    <dbReference type="NCBI Taxonomy" id="2952"/>
    <lineage>
        <taxon>Eukaryota</taxon>
        <taxon>Sar</taxon>
        <taxon>Alveolata</taxon>
        <taxon>Dinophyceae</taxon>
        <taxon>Suessiales</taxon>
        <taxon>Symbiodiniaceae</taxon>
        <taxon>Symbiodinium</taxon>
    </lineage>
</organism>
<dbReference type="PROSITE" id="PS50297">
    <property type="entry name" value="ANK_REP_REGION"/>
    <property type="match status" value="1"/>
</dbReference>
<evidence type="ECO:0000313" key="5">
    <source>
        <dbReference type="Proteomes" id="UP000649617"/>
    </source>
</evidence>
<dbReference type="AlphaFoldDB" id="A0A812WAB8"/>
<dbReference type="Pfam" id="PF00023">
    <property type="entry name" value="Ank"/>
    <property type="match status" value="1"/>
</dbReference>
<reference evidence="4" key="1">
    <citation type="submission" date="2021-02" db="EMBL/GenBank/DDBJ databases">
        <authorList>
            <person name="Dougan E. K."/>
            <person name="Rhodes N."/>
            <person name="Thang M."/>
            <person name="Chan C."/>
        </authorList>
    </citation>
    <scope>NUCLEOTIDE SEQUENCE</scope>
</reference>
<proteinExistence type="predicted"/>
<dbReference type="InterPro" id="IPR002110">
    <property type="entry name" value="Ankyrin_rpt"/>
</dbReference>
<dbReference type="PROSITE" id="PS50088">
    <property type="entry name" value="ANK_REPEAT"/>
    <property type="match status" value="1"/>
</dbReference>
<accession>A0A812WAB8</accession>
<dbReference type="EMBL" id="CAJNIZ010043637">
    <property type="protein sequence ID" value="CAE7664889.1"/>
    <property type="molecule type" value="Genomic_DNA"/>
</dbReference>
<feature type="repeat" description="ANK" evidence="3">
    <location>
        <begin position="541"/>
        <end position="573"/>
    </location>
</feature>